<dbReference type="EMBL" id="JAHQIW010000786">
    <property type="protein sequence ID" value="KAJ1350016.1"/>
    <property type="molecule type" value="Genomic_DNA"/>
</dbReference>
<evidence type="ECO:0000313" key="2">
    <source>
        <dbReference type="Proteomes" id="UP001196413"/>
    </source>
</evidence>
<reference evidence="1" key="1">
    <citation type="submission" date="2021-06" db="EMBL/GenBank/DDBJ databases">
        <title>Parelaphostrongylus tenuis whole genome reference sequence.</title>
        <authorList>
            <person name="Garwood T.J."/>
            <person name="Larsen P.A."/>
            <person name="Fountain-Jones N.M."/>
            <person name="Garbe J.R."/>
            <person name="Macchietto M.G."/>
            <person name="Kania S.A."/>
            <person name="Gerhold R.W."/>
            <person name="Richards J.E."/>
            <person name="Wolf T.M."/>
        </authorList>
    </citation>
    <scope>NUCLEOTIDE SEQUENCE</scope>
    <source>
        <strain evidence="1">MNPRO001-30</strain>
        <tissue evidence="1">Meninges</tissue>
    </source>
</reference>
<dbReference type="AlphaFoldDB" id="A0AAD5MJ52"/>
<accession>A0AAD5MJ52</accession>
<comment type="caution">
    <text evidence="1">The sequence shown here is derived from an EMBL/GenBank/DDBJ whole genome shotgun (WGS) entry which is preliminary data.</text>
</comment>
<gene>
    <name evidence="1" type="ORF">KIN20_005712</name>
</gene>
<dbReference type="Proteomes" id="UP001196413">
    <property type="component" value="Unassembled WGS sequence"/>
</dbReference>
<sequence>MEVVKPRVDGFTLPVNMAWSSQATAAAKAPGLLGSAAAVESFVQRLTMQAVIDVLEEQGRRAGLLPVVVSAILNQLTVRTNYSALQCPDIVVNPSAANMPMGLCLIPFLFRLHKKFAYEGFNDQH</sequence>
<organism evidence="1 2">
    <name type="scientific">Parelaphostrongylus tenuis</name>
    <name type="common">Meningeal worm</name>
    <dbReference type="NCBI Taxonomy" id="148309"/>
    <lineage>
        <taxon>Eukaryota</taxon>
        <taxon>Metazoa</taxon>
        <taxon>Ecdysozoa</taxon>
        <taxon>Nematoda</taxon>
        <taxon>Chromadorea</taxon>
        <taxon>Rhabditida</taxon>
        <taxon>Rhabditina</taxon>
        <taxon>Rhabditomorpha</taxon>
        <taxon>Strongyloidea</taxon>
        <taxon>Metastrongylidae</taxon>
        <taxon>Parelaphostrongylus</taxon>
    </lineage>
</organism>
<keyword evidence="2" id="KW-1185">Reference proteome</keyword>
<proteinExistence type="predicted"/>
<evidence type="ECO:0000313" key="1">
    <source>
        <dbReference type="EMBL" id="KAJ1350016.1"/>
    </source>
</evidence>
<name>A0AAD5MJ52_PARTN</name>
<protein>
    <submittedName>
        <fullName evidence="1">Uncharacterized protein</fullName>
    </submittedName>
</protein>